<feature type="region of interest" description="Disordered" evidence="1">
    <location>
        <begin position="1"/>
        <end position="29"/>
    </location>
</feature>
<evidence type="ECO:0000256" key="1">
    <source>
        <dbReference type="SAM" id="MobiDB-lite"/>
    </source>
</evidence>
<sequence length="165" mass="17914">MQTSSSDSQIISPTSTQASASSDTSESSRKSTVGVIVGGSIAGFLVLCVLLILVLTLIRRQKVFDFEKFGQKSCETLQNLNPTQRVVRTNLTPFYTNSNQAETANKNAKERQLQRQGKIQGDSGHSSGHEKAAAPQDTTSSSSMPEILERLRRLEEANAPPPSYV</sequence>
<gene>
    <name evidence="3" type="ORF">BT96DRAFT_923943</name>
</gene>
<keyword evidence="2" id="KW-0812">Transmembrane</keyword>
<proteinExistence type="predicted"/>
<keyword evidence="4" id="KW-1185">Reference proteome</keyword>
<dbReference type="AlphaFoldDB" id="A0A6A4H7F4"/>
<feature type="compositionally biased region" description="Low complexity" evidence="1">
    <location>
        <begin position="1"/>
        <end position="25"/>
    </location>
</feature>
<organism evidence="3 4">
    <name type="scientific">Gymnopus androsaceus JB14</name>
    <dbReference type="NCBI Taxonomy" id="1447944"/>
    <lineage>
        <taxon>Eukaryota</taxon>
        <taxon>Fungi</taxon>
        <taxon>Dikarya</taxon>
        <taxon>Basidiomycota</taxon>
        <taxon>Agaricomycotina</taxon>
        <taxon>Agaricomycetes</taxon>
        <taxon>Agaricomycetidae</taxon>
        <taxon>Agaricales</taxon>
        <taxon>Marasmiineae</taxon>
        <taxon>Omphalotaceae</taxon>
        <taxon>Gymnopus</taxon>
    </lineage>
</organism>
<evidence type="ECO:0000313" key="4">
    <source>
        <dbReference type="Proteomes" id="UP000799118"/>
    </source>
</evidence>
<reference evidence="3" key="1">
    <citation type="journal article" date="2019" name="Environ. Microbiol.">
        <title>Fungal ecological strategies reflected in gene transcription - a case study of two litter decomposers.</title>
        <authorList>
            <person name="Barbi F."/>
            <person name="Kohler A."/>
            <person name="Barry K."/>
            <person name="Baskaran P."/>
            <person name="Daum C."/>
            <person name="Fauchery L."/>
            <person name="Ihrmark K."/>
            <person name="Kuo A."/>
            <person name="LaButti K."/>
            <person name="Lipzen A."/>
            <person name="Morin E."/>
            <person name="Grigoriev I.V."/>
            <person name="Henrissat B."/>
            <person name="Lindahl B."/>
            <person name="Martin F."/>
        </authorList>
    </citation>
    <scope>NUCLEOTIDE SEQUENCE</scope>
    <source>
        <strain evidence="3">JB14</strain>
    </source>
</reference>
<feature type="region of interest" description="Disordered" evidence="1">
    <location>
        <begin position="93"/>
        <end position="165"/>
    </location>
</feature>
<feature type="transmembrane region" description="Helical" evidence="2">
    <location>
        <begin position="33"/>
        <end position="58"/>
    </location>
</feature>
<feature type="compositionally biased region" description="Polar residues" evidence="1">
    <location>
        <begin position="93"/>
        <end position="106"/>
    </location>
</feature>
<feature type="compositionally biased region" description="Basic and acidic residues" evidence="1">
    <location>
        <begin position="147"/>
        <end position="156"/>
    </location>
</feature>
<keyword evidence="2" id="KW-1133">Transmembrane helix</keyword>
<evidence type="ECO:0000313" key="3">
    <source>
        <dbReference type="EMBL" id="KAE9393660.1"/>
    </source>
</evidence>
<dbReference type="EMBL" id="ML769567">
    <property type="protein sequence ID" value="KAE9393660.1"/>
    <property type="molecule type" value="Genomic_DNA"/>
</dbReference>
<evidence type="ECO:0000256" key="2">
    <source>
        <dbReference type="SAM" id="Phobius"/>
    </source>
</evidence>
<name>A0A6A4H7F4_9AGAR</name>
<keyword evidence="2" id="KW-0472">Membrane</keyword>
<dbReference type="Proteomes" id="UP000799118">
    <property type="component" value="Unassembled WGS sequence"/>
</dbReference>
<protein>
    <submittedName>
        <fullName evidence="3">Uncharacterized protein</fullName>
    </submittedName>
</protein>
<accession>A0A6A4H7F4</accession>